<dbReference type="InterPro" id="IPR008920">
    <property type="entry name" value="TF_FadR/GntR_C"/>
</dbReference>
<keyword evidence="2" id="KW-0238">DNA-binding</keyword>
<reference evidence="6 7" key="1">
    <citation type="submission" date="2019-12" db="EMBL/GenBank/DDBJ databases">
        <title>Rhizobium genotypes associated with high levels of biological nitrogen fixation by grain legumes in a temperate-maritime cropping system.</title>
        <authorList>
            <person name="Maluk M."/>
            <person name="Francesc Ferrando Molina F."/>
            <person name="Lopez Del Egido L."/>
            <person name="Lafos M."/>
            <person name="Langarica-Fuentes A."/>
            <person name="Gebre Yohannes G."/>
            <person name="Young M.W."/>
            <person name="Martin P."/>
            <person name="Gantlett R."/>
            <person name="Kenicer G."/>
            <person name="Hawes C."/>
            <person name="Begg G.S."/>
            <person name="Quilliam R.S."/>
            <person name="Squire G.R."/>
            <person name="Poole P.S."/>
            <person name="Young P.W."/>
            <person name="Iannetta P.M."/>
            <person name="James E.K."/>
        </authorList>
    </citation>
    <scope>NUCLEOTIDE SEQUENCE [LARGE SCALE GENOMIC DNA]</scope>
    <source>
        <strain evidence="6 7">JHI1118</strain>
    </source>
</reference>
<dbReference type="PANTHER" id="PTHR43537:SF44">
    <property type="entry name" value="GNTR FAMILY REGULATORY PROTEIN"/>
    <property type="match status" value="1"/>
</dbReference>
<dbReference type="SMART" id="SM00345">
    <property type="entry name" value="HTH_GNTR"/>
    <property type="match status" value="1"/>
</dbReference>
<dbReference type="InterPro" id="IPR036388">
    <property type="entry name" value="WH-like_DNA-bd_sf"/>
</dbReference>
<feature type="compositionally biased region" description="Polar residues" evidence="4">
    <location>
        <begin position="1"/>
        <end position="14"/>
    </location>
</feature>
<dbReference type="PANTHER" id="PTHR43537">
    <property type="entry name" value="TRANSCRIPTIONAL REGULATOR, GNTR FAMILY"/>
    <property type="match status" value="1"/>
</dbReference>
<dbReference type="GO" id="GO:0003700">
    <property type="term" value="F:DNA-binding transcription factor activity"/>
    <property type="evidence" value="ECO:0007669"/>
    <property type="project" value="InterPro"/>
</dbReference>
<keyword evidence="3" id="KW-0804">Transcription</keyword>
<dbReference type="InterPro" id="IPR011711">
    <property type="entry name" value="GntR_C"/>
</dbReference>
<protein>
    <submittedName>
        <fullName evidence="6">FCD domain-containing protein</fullName>
    </submittedName>
</protein>
<evidence type="ECO:0000256" key="2">
    <source>
        <dbReference type="ARBA" id="ARBA00023125"/>
    </source>
</evidence>
<dbReference type="RefSeq" id="WP_163986902.1">
    <property type="nucleotide sequence ID" value="NZ_WUEY01000004.1"/>
</dbReference>
<feature type="region of interest" description="Disordered" evidence="4">
    <location>
        <begin position="1"/>
        <end position="23"/>
    </location>
</feature>
<evidence type="ECO:0000313" key="6">
    <source>
        <dbReference type="EMBL" id="NEI70427.1"/>
    </source>
</evidence>
<feature type="compositionally biased region" description="Basic and acidic residues" evidence="4">
    <location>
        <begin position="244"/>
        <end position="253"/>
    </location>
</feature>
<organism evidence="6 7">
    <name type="scientific">Rhizobium lusitanum</name>
    <dbReference type="NCBI Taxonomy" id="293958"/>
    <lineage>
        <taxon>Bacteria</taxon>
        <taxon>Pseudomonadati</taxon>
        <taxon>Pseudomonadota</taxon>
        <taxon>Alphaproteobacteria</taxon>
        <taxon>Hyphomicrobiales</taxon>
        <taxon>Rhizobiaceae</taxon>
        <taxon>Rhizobium/Agrobacterium group</taxon>
        <taxon>Rhizobium</taxon>
    </lineage>
</organism>
<evidence type="ECO:0000256" key="3">
    <source>
        <dbReference type="ARBA" id="ARBA00023163"/>
    </source>
</evidence>
<evidence type="ECO:0000256" key="4">
    <source>
        <dbReference type="SAM" id="MobiDB-lite"/>
    </source>
</evidence>
<gene>
    <name evidence="6" type="ORF">GR212_12665</name>
</gene>
<dbReference type="Proteomes" id="UP000483035">
    <property type="component" value="Unassembled WGS sequence"/>
</dbReference>
<dbReference type="EMBL" id="WUEY01000004">
    <property type="protein sequence ID" value="NEI70427.1"/>
    <property type="molecule type" value="Genomic_DNA"/>
</dbReference>
<feature type="region of interest" description="Disordered" evidence="4">
    <location>
        <begin position="244"/>
        <end position="264"/>
    </location>
</feature>
<dbReference type="PROSITE" id="PS50949">
    <property type="entry name" value="HTH_GNTR"/>
    <property type="match status" value="1"/>
</dbReference>
<dbReference type="Gene3D" id="1.20.120.530">
    <property type="entry name" value="GntR ligand-binding domain-like"/>
    <property type="match status" value="1"/>
</dbReference>
<dbReference type="CDD" id="cd07377">
    <property type="entry name" value="WHTH_GntR"/>
    <property type="match status" value="1"/>
</dbReference>
<proteinExistence type="predicted"/>
<evidence type="ECO:0000256" key="1">
    <source>
        <dbReference type="ARBA" id="ARBA00023015"/>
    </source>
</evidence>
<keyword evidence="1" id="KW-0805">Transcription regulation</keyword>
<dbReference type="AlphaFoldDB" id="A0A6L9U8H1"/>
<dbReference type="Gene3D" id="1.10.10.10">
    <property type="entry name" value="Winged helix-like DNA-binding domain superfamily/Winged helix DNA-binding domain"/>
    <property type="match status" value="1"/>
</dbReference>
<dbReference type="SUPFAM" id="SSF48008">
    <property type="entry name" value="GntR ligand-binding domain-like"/>
    <property type="match status" value="1"/>
</dbReference>
<dbReference type="SMART" id="SM00895">
    <property type="entry name" value="FCD"/>
    <property type="match status" value="1"/>
</dbReference>
<dbReference type="Pfam" id="PF00392">
    <property type="entry name" value="GntR"/>
    <property type="match status" value="1"/>
</dbReference>
<dbReference type="InterPro" id="IPR000524">
    <property type="entry name" value="Tscrpt_reg_HTH_GntR"/>
</dbReference>
<dbReference type="SUPFAM" id="SSF46785">
    <property type="entry name" value="Winged helix' DNA-binding domain"/>
    <property type="match status" value="1"/>
</dbReference>
<evidence type="ECO:0000313" key="7">
    <source>
        <dbReference type="Proteomes" id="UP000483035"/>
    </source>
</evidence>
<sequence>MNSLEGQEDSSSAQPARRPRVRKNVTASIAEDICAERYPSGSTLPRENDLCQIYGVSRTVIRESLKVLESKGLVRGKPRIGTTVCDRDDWNILDQDVLEWMGPYIADFDILGSILEARRTIEPAAAEYAAERATAREIADLEHAWQQMRDSGDDPERFTEADVTFHKVLLGASHNQVFRRLSSAMHAGLKYALHASNVAAHSRDDAIAVHGELVEALRLRDRAAARDCAHRMLDLAVRDLAVERQSRDGRRPISDTPKSAAPRR</sequence>
<name>A0A6L9U8H1_9HYPH</name>
<dbReference type="PRINTS" id="PR00035">
    <property type="entry name" value="HTHGNTR"/>
</dbReference>
<evidence type="ECO:0000259" key="5">
    <source>
        <dbReference type="PROSITE" id="PS50949"/>
    </source>
</evidence>
<dbReference type="Pfam" id="PF07729">
    <property type="entry name" value="FCD"/>
    <property type="match status" value="1"/>
</dbReference>
<accession>A0A6L9U8H1</accession>
<feature type="domain" description="HTH gntR-type" evidence="5">
    <location>
        <begin position="19"/>
        <end position="87"/>
    </location>
</feature>
<dbReference type="InterPro" id="IPR036390">
    <property type="entry name" value="WH_DNA-bd_sf"/>
</dbReference>
<comment type="caution">
    <text evidence="6">The sequence shown here is derived from an EMBL/GenBank/DDBJ whole genome shotgun (WGS) entry which is preliminary data.</text>
</comment>
<dbReference type="GO" id="GO:0003677">
    <property type="term" value="F:DNA binding"/>
    <property type="evidence" value="ECO:0007669"/>
    <property type="project" value="UniProtKB-KW"/>
</dbReference>